<reference evidence="2" key="1">
    <citation type="submission" date="2022-02" db="EMBL/GenBank/DDBJ databases">
        <authorList>
            <person name="Henning P.M."/>
            <person name="McCubbin A.G."/>
            <person name="Shore J.S."/>
        </authorList>
    </citation>
    <scope>NUCLEOTIDE SEQUENCE</scope>
    <source>
        <strain evidence="2">F60SS</strain>
        <tissue evidence="2">Leaves</tissue>
    </source>
</reference>
<evidence type="ECO:0000313" key="2">
    <source>
        <dbReference type="EMBL" id="KAJ4830809.1"/>
    </source>
</evidence>
<protein>
    <submittedName>
        <fullName evidence="2">Uncharacterized protein</fullName>
    </submittedName>
</protein>
<comment type="caution">
    <text evidence="2">The sequence shown here is derived from an EMBL/GenBank/DDBJ whole genome shotgun (WGS) entry which is preliminary data.</text>
</comment>
<reference evidence="2" key="2">
    <citation type="journal article" date="2023" name="Plants (Basel)">
        <title>Annotation of the Turnera subulata (Passifloraceae) Draft Genome Reveals the S-Locus Evolved after the Divergence of Turneroideae from Passifloroideae in a Stepwise Manner.</title>
        <authorList>
            <person name="Henning P.M."/>
            <person name="Roalson E.H."/>
            <person name="Mir W."/>
            <person name="McCubbin A.G."/>
            <person name="Shore J.S."/>
        </authorList>
    </citation>
    <scope>NUCLEOTIDE SEQUENCE</scope>
    <source>
        <strain evidence="2">F60SS</strain>
    </source>
</reference>
<dbReference type="EMBL" id="JAKUCV010005534">
    <property type="protein sequence ID" value="KAJ4830809.1"/>
    <property type="molecule type" value="Genomic_DNA"/>
</dbReference>
<evidence type="ECO:0000256" key="1">
    <source>
        <dbReference type="SAM" id="MobiDB-lite"/>
    </source>
</evidence>
<dbReference type="AlphaFoldDB" id="A0A9Q0FG28"/>
<name>A0A9Q0FG28_9ROSI</name>
<feature type="compositionally biased region" description="Acidic residues" evidence="1">
    <location>
        <begin position="163"/>
        <end position="199"/>
    </location>
</feature>
<evidence type="ECO:0000313" key="3">
    <source>
        <dbReference type="Proteomes" id="UP001141552"/>
    </source>
</evidence>
<dbReference type="Proteomes" id="UP001141552">
    <property type="component" value="Unassembled WGS sequence"/>
</dbReference>
<sequence length="430" mass="47788">MGQDGTSDCEKMREGETAAQTEAAAVGASCSGVGEQGKEAGPTVARRVCVCHPFYFPLSHNLFLLSPMNGRPTVSSPISLPTFCFQFPRPQIDEIAAVFRRGRSSGGRCRSELGCGHRAMAAVEDQQEELVPSPGEEVGESHHGIEEKYEDYGGKNGDGGGGGEEEAYEGYGEYDDEYGGGGGEEGDEGYGDYDGYDDDEYAEGYDDDDDDECVGGGGLRFFPGKGCMGCVGELREGGAWFNRFWDPPPCRYENQPNLREALTYPGTFLAPNQYYLDKFLNCLSKRARQFLTPYFKIIQKTMGFEVPSGLPANRRLPFGIIRPLSEYLDPENRLPKEYLKKAIDMCMDTALEWVQILTGEEHKLQSVDRVNGYSAWCELYFLTFTASNLSTNQTETFQAVIQFQEWVADMDEKGNGRKYYVTPSFIRVKP</sequence>
<accession>A0A9Q0FG28</accession>
<keyword evidence="3" id="KW-1185">Reference proteome</keyword>
<proteinExistence type="predicted"/>
<organism evidence="2 3">
    <name type="scientific">Turnera subulata</name>
    <dbReference type="NCBI Taxonomy" id="218843"/>
    <lineage>
        <taxon>Eukaryota</taxon>
        <taxon>Viridiplantae</taxon>
        <taxon>Streptophyta</taxon>
        <taxon>Embryophyta</taxon>
        <taxon>Tracheophyta</taxon>
        <taxon>Spermatophyta</taxon>
        <taxon>Magnoliopsida</taxon>
        <taxon>eudicotyledons</taxon>
        <taxon>Gunneridae</taxon>
        <taxon>Pentapetalae</taxon>
        <taxon>rosids</taxon>
        <taxon>fabids</taxon>
        <taxon>Malpighiales</taxon>
        <taxon>Passifloraceae</taxon>
        <taxon>Turnera</taxon>
    </lineage>
</organism>
<feature type="region of interest" description="Disordered" evidence="1">
    <location>
        <begin position="147"/>
        <end position="199"/>
    </location>
</feature>
<gene>
    <name evidence="2" type="ORF">Tsubulata_036997</name>
</gene>